<dbReference type="InterPro" id="IPR015422">
    <property type="entry name" value="PyrdxlP-dep_Trfase_small"/>
</dbReference>
<dbReference type="GO" id="GO:0000271">
    <property type="term" value="P:polysaccharide biosynthetic process"/>
    <property type="evidence" value="ECO:0007669"/>
    <property type="project" value="TreeGrafter"/>
</dbReference>
<feature type="modified residue" description="N6-(pyridoxal phosphate)lysine" evidence="3">
    <location>
        <position position="189"/>
    </location>
</feature>
<dbReference type="RefSeq" id="WP_106323100.1">
    <property type="nucleotide sequence ID" value="NZ_BOMO01000090.1"/>
</dbReference>
<dbReference type="Gene3D" id="3.90.1150.10">
    <property type="entry name" value="Aspartate Aminotransferase, domain 1"/>
    <property type="match status" value="1"/>
</dbReference>
<evidence type="ECO:0000256" key="1">
    <source>
        <dbReference type="ARBA" id="ARBA00001933"/>
    </source>
</evidence>
<organism evidence="5 6">
    <name type="scientific">Actinoplanes italicus</name>
    <dbReference type="NCBI Taxonomy" id="113567"/>
    <lineage>
        <taxon>Bacteria</taxon>
        <taxon>Bacillati</taxon>
        <taxon>Actinomycetota</taxon>
        <taxon>Actinomycetes</taxon>
        <taxon>Micromonosporales</taxon>
        <taxon>Micromonosporaceae</taxon>
        <taxon>Actinoplanes</taxon>
    </lineage>
</organism>
<dbReference type="Gene3D" id="3.40.640.10">
    <property type="entry name" value="Type I PLP-dependent aspartate aminotransferase-like (Major domain)"/>
    <property type="match status" value="1"/>
</dbReference>
<keyword evidence="3 4" id="KW-0663">Pyridoxal phosphate</keyword>
<protein>
    <submittedName>
        <fullName evidence="5">dTDP-4-amino-4,6-dideoxygalactose transaminase</fullName>
    </submittedName>
</protein>
<name>A0A2T0K7V8_9ACTN</name>
<dbReference type="AlphaFoldDB" id="A0A2T0K7V8"/>
<comment type="cofactor">
    <cofactor evidence="1">
        <name>pyridoxal 5'-phosphate</name>
        <dbReference type="ChEBI" id="CHEBI:597326"/>
    </cofactor>
</comment>
<dbReference type="InterPro" id="IPR000653">
    <property type="entry name" value="DegT/StrS_aminotransferase"/>
</dbReference>
<dbReference type="InterPro" id="IPR015424">
    <property type="entry name" value="PyrdxlP-dep_Trfase"/>
</dbReference>
<gene>
    <name evidence="5" type="ORF">CLV67_111237</name>
</gene>
<comment type="caution">
    <text evidence="5">The sequence shown here is derived from an EMBL/GenBank/DDBJ whole genome shotgun (WGS) entry which is preliminary data.</text>
</comment>
<dbReference type="EMBL" id="PVMZ01000011">
    <property type="protein sequence ID" value="PRX19089.1"/>
    <property type="molecule type" value="Genomic_DNA"/>
</dbReference>
<comment type="similarity">
    <text evidence="4">Belongs to the DegT/DnrJ/EryC1 family.</text>
</comment>
<feature type="active site" description="Proton acceptor" evidence="2">
    <location>
        <position position="189"/>
    </location>
</feature>
<dbReference type="OrthoDB" id="9804264at2"/>
<evidence type="ECO:0000313" key="6">
    <source>
        <dbReference type="Proteomes" id="UP000239415"/>
    </source>
</evidence>
<dbReference type="PANTHER" id="PTHR30244:SF34">
    <property type="entry name" value="DTDP-4-AMINO-4,6-DIDEOXYGALACTOSE TRANSAMINASE"/>
    <property type="match status" value="1"/>
</dbReference>
<dbReference type="GO" id="GO:0030170">
    <property type="term" value="F:pyridoxal phosphate binding"/>
    <property type="evidence" value="ECO:0007669"/>
    <property type="project" value="TreeGrafter"/>
</dbReference>
<dbReference type="SUPFAM" id="SSF53383">
    <property type="entry name" value="PLP-dependent transferases"/>
    <property type="match status" value="1"/>
</dbReference>
<dbReference type="PANTHER" id="PTHR30244">
    <property type="entry name" value="TRANSAMINASE"/>
    <property type="match status" value="1"/>
</dbReference>
<reference evidence="5 6" key="1">
    <citation type="submission" date="2018-03" db="EMBL/GenBank/DDBJ databases">
        <title>Genomic Encyclopedia of Archaeal and Bacterial Type Strains, Phase II (KMG-II): from individual species to whole genera.</title>
        <authorList>
            <person name="Goeker M."/>
        </authorList>
    </citation>
    <scope>NUCLEOTIDE SEQUENCE [LARGE SCALE GENOMIC DNA]</scope>
    <source>
        <strain evidence="5 6">DSM 43146</strain>
    </source>
</reference>
<evidence type="ECO:0000313" key="5">
    <source>
        <dbReference type="EMBL" id="PRX19089.1"/>
    </source>
</evidence>
<evidence type="ECO:0000256" key="2">
    <source>
        <dbReference type="PIRSR" id="PIRSR000390-1"/>
    </source>
</evidence>
<evidence type="ECO:0000256" key="3">
    <source>
        <dbReference type="PIRSR" id="PIRSR000390-2"/>
    </source>
</evidence>
<proteinExistence type="inferred from homology"/>
<dbReference type="Proteomes" id="UP000239415">
    <property type="component" value="Unassembled WGS sequence"/>
</dbReference>
<keyword evidence="6" id="KW-1185">Reference proteome</keyword>
<sequence>MAVSETRHEIAFADNTIGRPEIDAVTDVLTSGWLSADRRTRVFEEEFAAAAGVRDAVFVSSGTAALHLAVLALGLRPGDEVIMPSLTFVAGAACCALHGVVPVLADIHGARDLTVDPADIERLITERTRAIVVMHYGGYPASVAQVRALADRYGLPLVEDAAHSPVVSTPDGVLGTIGDIGCFSFFATKNLTTGEGGMILARDAELLARVRSLRSHCIDGSSRSRTASGSAGYDVTGIGLNYRPTEMAAALGSVQLGRLDDDRSRRSDLVSLYHGGLAGISGLDVPFAGYQGASAHHLLPVLLPEGSDRERIRQRLRAAGVPTSVHYPPTHLMTYYQDDPDGLRAGAIPRERLVRTESVAPRLLSLPLHARLGDDDVAYVVDQLADILAGE</sequence>
<dbReference type="CDD" id="cd00616">
    <property type="entry name" value="AHBA_syn"/>
    <property type="match status" value="1"/>
</dbReference>
<dbReference type="GO" id="GO:0008483">
    <property type="term" value="F:transaminase activity"/>
    <property type="evidence" value="ECO:0007669"/>
    <property type="project" value="TreeGrafter"/>
</dbReference>
<dbReference type="PIRSF" id="PIRSF000390">
    <property type="entry name" value="PLP_StrS"/>
    <property type="match status" value="1"/>
</dbReference>
<dbReference type="InterPro" id="IPR015421">
    <property type="entry name" value="PyrdxlP-dep_Trfase_major"/>
</dbReference>
<accession>A0A2T0K7V8</accession>
<dbReference type="Pfam" id="PF01041">
    <property type="entry name" value="DegT_DnrJ_EryC1"/>
    <property type="match status" value="1"/>
</dbReference>
<evidence type="ECO:0000256" key="4">
    <source>
        <dbReference type="RuleBase" id="RU004508"/>
    </source>
</evidence>